<dbReference type="eggNOG" id="COG2246">
    <property type="taxonomic scope" value="Bacteria"/>
</dbReference>
<dbReference type="RefSeq" id="WP_013202921.1">
    <property type="nucleotide sequence ID" value="NC_014306.1"/>
</dbReference>
<dbReference type="PANTHER" id="PTHR38459:SF1">
    <property type="entry name" value="PROPHAGE BACTOPRENOL-LINKED GLUCOSE TRANSLOCASE HOMOLOG"/>
    <property type="match status" value="1"/>
</dbReference>
<dbReference type="AlphaFoldDB" id="D8MUC9"/>
<dbReference type="InterPro" id="IPR051401">
    <property type="entry name" value="GtrA_CellWall_Glycosyl"/>
</dbReference>
<comment type="similarity">
    <text evidence="7">Belongs to the gtrA family.</text>
</comment>
<dbReference type="Pfam" id="PF04138">
    <property type="entry name" value="GtrA_DPMS_TM"/>
    <property type="match status" value="1"/>
</dbReference>
<evidence type="ECO:0000259" key="9">
    <source>
        <dbReference type="Pfam" id="PF04138"/>
    </source>
</evidence>
<evidence type="ECO:0000256" key="6">
    <source>
        <dbReference type="ARBA" id="ARBA00025595"/>
    </source>
</evidence>
<name>D8MUC9_ERWBE</name>
<dbReference type="HOGENOM" id="CLU_141008_0_0_6"/>
<evidence type="ECO:0000256" key="7">
    <source>
        <dbReference type="PIRNR" id="PIRNR006298"/>
    </source>
</evidence>
<dbReference type="InterPro" id="IPR016480">
    <property type="entry name" value="Glc_translocase_bactprenl-link"/>
</dbReference>
<comment type="subcellular location">
    <subcellularLocation>
        <location evidence="1">Membrane</location>
        <topology evidence="1">Multi-pass membrane protein</topology>
    </subcellularLocation>
</comment>
<keyword evidence="2 7" id="KW-0813">Transport</keyword>
<feature type="domain" description="GtrA/DPMS transmembrane" evidence="9">
    <location>
        <begin position="7"/>
        <end position="115"/>
    </location>
</feature>
<reference evidence="10 11" key="1">
    <citation type="journal article" date="2010" name="BMC Genomics">
        <title>Genome comparison of the epiphytic bacteria Erwinia billingiae and E. tasmaniensis with the pear pathogen E. pyrifoliae.</title>
        <authorList>
            <person name="Kube M."/>
            <person name="Migdoll A.M."/>
            <person name="Gehring I."/>
            <person name="Heitmann K."/>
            <person name="Mayer Y."/>
            <person name="Kuhl H."/>
            <person name="Knaust F."/>
            <person name="Geider K."/>
            <person name="Reinhardt R."/>
        </authorList>
    </citation>
    <scope>NUCLEOTIDE SEQUENCE [LARGE SCALE GENOMIC DNA]</scope>
    <source>
        <strain evidence="10 11">Eb661</strain>
    </source>
</reference>
<evidence type="ECO:0000256" key="4">
    <source>
        <dbReference type="ARBA" id="ARBA00022989"/>
    </source>
</evidence>
<dbReference type="PANTHER" id="PTHR38459">
    <property type="entry name" value="PROPHAGE BACTOPRENOL-LINKED GLUCOSE TRANSLOCASE HOMOLOG"/>
    <property type="match status" value="1"/>
</dbReference>
<evidence type="ECO:0000256" key="1">
    <source>
        <dbReference type="ARBA" id="ARBA00004141"/>
    </source>
</evidence>
<dbReference type="PIRSF" id="PIRSF006298">
    <property type="entry name" value="GtrA_prd"/>
    <property type="match status" value="1"/>
</dbReference>
<evidence type="ECO:0000313" key="11">
    <source>
        <dbReference type="Proteomes" id="UP000008793"/>
    </source>
</evidence>
<feature type="transmembrane region" description="Helical" evidence="8">
    <location>
        <begin position="35"/>
        <end position="54"/>
    </location>
</feature>
<evidence type="ECO:0000256" key="3">
    <source>
        <dbReference type="ARBA" id="ARBA00022692"/>
    </source>
</evidence>
<evidence type="ECO:0000256" key="8">
    <source>
        <dbReference type="SAM" id="Phobius"/>
    </source>
</evidence>
<feature type="transmembrane region" description="Helical" evidence="8">
    <location>
        <begin position="12"/>
        <end position="29"/>
    </location>
</feature>
<keyword evidence="3 8" id="KW-0812">Transmembrane</keyword>
<comment type="function">
    <text evidence="6 7">Involved in O antigen modification. Involved in the translocation of bactoprenol-linked glucose across the cytoplasmic membrane.</text>
</comment>
<proteinExistence type="inferred from homology"/>
<feature type="transmembrane region" description="Helical" evidence="8">
    <location>
        <begin position="89"/>
        <end position="109"/>
    </location>
</feature>
<feature type="transmembrane region" description="Helical" evidence="8">
    <location>
        <begin position="66"/>
        <end position="83"/>
    </location>
</feature>
<gene>
    <name evidence="10" type="ordered locus">EbC_29050</name>
</gene>
<dbReference type="GO" id="GO:0005886">
    <property type="term" value="C:plasma membrane"/>
    <property type="evidence" value="ECO:0007669"/>
    <property type="project" value="TreeGrafter"/>
</dbReference>
<dbReference type="STRING" id="634500.EbC_29050"/>
<protein>
    <recommendedName>
        <fullName evidence="7">Bactoprenol-linked glucose translocase</fullName>
    </recommendedName>
</protein>
<dbReference type="InterPro" id="IPR007267">
    <property type="entry name" value="GtrA_DPMS_TM"/>
</dbReference>
<dbReference type="GeneID" id="90512883"/>
<organism evidence="10 11">
    <name type="scientific">Erwinia billingiae (strain Eb661)</name>
    <dbReference type="NCBI Taxonomy" id="634500"/>
    <lineage>
        <taxon>Bacteria</taxon>
        <taxon>Pseudomonadati</taxon>
        <taxon>Pseudomonadota</taxon>
        <taxon>Gammaproteobacteria</taxon>
        <taxon>Enterobacterales</taxon>
        <taxon>Erwiniaceae</taxon>
        <taxon>Erwinia</taxon>
    </lineage>
</organism>
<dbReference type="Proteomes" id="UP000008793">
    <property type="component" value="Chromosome"/>
</dbReference>
<sequence length="119" mass="13271">MLKLFARYASVGVLNTLIHWAVFTALYAHGSSQSLSNFTAFCVAVTFSFFVNAKWTFNQEATTTRYLLYVVFMGAMAGAIGWSADKMHIPALITLIAFSAISLICGFAYSKLFIFRDKR</sequence>
<evidence type="ECO:0000256" key="5">
    <source>
        <dbReference type="ARBA" id="ARBA00023136"/>
    </source>
</evidence>
<evidence type="ECO:0000313" key="10">
    <source>
        <dbReference type="EMBL" id="CAX60436.1"/>
    </source>
</evidence>
<dbReference type="KEGG" id="ebi:EbC_29050"/>
<dbReference type="EMBL" id="FP236843">
    <property type="protein sequence ID" value="CAX60436.1"/>
    <property type="molecule type" value="Genomic_DNA"/>
</dbReference>
<evidence type="ECO:0000256" key="2">
    <source>
        <dbReference type="ARBA" id="ARBA00022448"/>
    </source>
</evidence>
<accession>D8MUC9</accession>
<keyword evidence="5 8" id="KW-0472">Membrane</keyword>
<keyword evidence="11" id="KW-1185">Reference proteome</keyword>
<keyword evidence="4 8" id="KW-1133">Transmembrane helix</keyword>
<dbReference type="GO" id="GO:0000271">
    <property type="term" value="P:polysaccharide biosynthetic process"/>
    <property type="evidence" value="ECO:0007669"/>
    <property type="project" value="InterPro"/>
</dbReference>